<keyword evidence="2" id="KW-0067">ATP-binding</keyword>
<dbReference type="GO" id="GO:0005524">
    <property type="term" value="F:ATP binding"/>
    <property type="evidence" value="ECO:0007669"/>
    <property type="project" value="UniProtKB-KW"/>
</dbReference>
<dbReference type="RefSeq" id="WP_066172129.1">
    <property type="nucleotide sequence ID" value="NZ_CP136137.1"/>
</dbReference>
<evidence type="ECO:0000313" key="3">
    <source>
        <dbReference type="Proteomes" id="UP001479933"/>
    </source>
</evidence>
<keyword evidence="1" id="KW-1133">Transmembrane helix</keyword>
<keyword evidence="1" id="KW-0812">Transmembrane</keyword>
<name>A0ABZ2TWK7_9ACTN</name>
<dbReference type="EMBL" id="CP136137">
    <property type="protein sequence ID" value="WYY05884.1"/>
    <property type="molecule type" value="Genomic_DNA"/>
</dbReference>
<gene>
    <name evidence="2" type="ORF">RVF87_12410</name>
</gene>
<dbReference type="CDD" id="cd16936">
    <property type="entry name" value="HATPase_RsbW-like"/>
    <property type="match status" value="1"/>
</dbReference>
<accession>A0ABZ2TWK7</accession>
<reference evidence="2 3" key="1">
    <citation type="journal article" date="2023" name="Virus Evol.">
        <title>Computational host range prediction-The good, the bad, and the ugly.</title>
        <authorList>
            <person name="Howell A.A."/>
            <person name="Versoza C.J."/>
            <person name="Pfeifer S.P."/>
        </authorList>
    </citation>
    <scope>NUCLEOTIDE SEQUENCE [LARGE SCALE GENOMIC DNA]</scope>
    <source>
        <strain evidence="2 3">1610/1b</strain>
    </source>
</reference>
<feature type="transmembrane region" description="Helical" evidence="1">
    <location>
        <begin position="67"/>
        <end position="90"/>
    </location>
</feature>
<feature type="transmembrane region" description="Helical" evidence="1">
    <location>
        <begin position="102"/>
        <end position="119"/>
    </location>
</feature>
<feature type="transmembrane region" description="Helical" evidence="1">
    <location>
        <begin position="40"/>
        <end position="60"/>
    </location>
</feature>
<proteinExistence type="predicted"/>
<dbReference type="SUPFAM" id="SSF55874">
    <property type="entry name" value="ATPase domain of HSP90 chaperone/DNA topoisomerase II/histidine kinase"/>
    <property type="match status" value="1"/>
</dbReference>
<keyword evidence="3" id="KW-1185">Reference proteome</keyword>
<dbReference type="InterPro" id="IPR036890">
    <property type="entry name" value="HATPase_C_sf"/>
</dbReference>
<feature type="transmembrane region" description="Helical" evidence="1">
    <location>
        <begin position="126"/>
        <end position="143"/>
    </location>
</feature>
<protein>
    <submittedName>
        <fullName evidence="2">ATP-binding protein</fullName>
    </submittedName>
</protein>
<organism evidence="2 3">
    <name type="scientific">Gordonia hydrophobica</name>
    <dbReference type="NCBI Taxonomy" id="40516"/>
    <lineage>
        <taxon>Bacteria</taxon>
        <taxon>Bacillati</taxon>
        <taxon>Actinomycetota</taxon>
        <taxon>Actinomycetes</taxon>
        <taxon>Mycobacteriales</taxon>
        <taxon>Gordoniaceae</taxon>
        <taxon>Gordonia</taxon>
    </lineage>
</organism>
<evidence type="ECO:0000256" key="1">
    <source>
        <dbReference type="SAM" id="Phobius"/>
    </source>
</evidence>
<evidence type="ECO:0000313" key="2">
    <source>
        <dbReference type="EMBL" id="WYY05884.1"/>
    </source>
</evidence>
<dbReference type="Proteomes" id="UP001479933">
    <property type="component" value="Chromosome"/>
</dbReference>
<keyword evidence="2" id="KW-0547">Nucleotide-binding</keyword>
<feature type="transmembrane region" description="Helical" evidence="1">
    <location>
        <begin position="155"/>
        <end position="177"/>
    </location>
</feature>
<keyword evidence="1" id="KW-0472">Membrane</keyword>
<sequence length="388" mass="40868">MNELRMQRGAAVCMAVTTLIVAALIPLGWANATSIVDTWWVPVSVGLVVAAVVALAAEAIKGSGRRIGPLAVMLGLANFVGLGLFFAAWTGDALSPAIGSPPLWPANTVLLPAIVLATVYRPRVTVIYTAGALLLLGTAQQFVKQGEWGLLAYTNALLTASLMGVVITMEYAVMAAVRASDRRRIQVLTASARAASRAARSAERERLDAVVRDRVIADLRVVSAGVPDVDHREQAALTLSALDGLEQSTTGGRTSEVSAAETVLRLREAVNALGDDTHIDLQVADPEARYPYPLVEALVDACVEAVENAVQHAGRDASRGLIGVLGPDLVRIRIVDGGVGFDPLRVRPDGAGIELGIRQRMQAEPGGGAWVESAVGEGAMVSLEWRRP</sequence>
<dbReference type="Gene3D" id="3.30.565.10">
    <property type="entry name" value="Histidine kinase-like ATPase, C-terminal domain"/>
    <property type="match status" value="1"/>
</dbReference>